<organism evidence="2">
    <name type="scientific">marine sediment metagenome</name>
    <dbReference type="NCBI Taxonomy" id="412755"/>
    <lineage>
        <taxon>unclassified sequences</taxon>
        <taxon>metagenomes</taxon>
        <taxon>ecological metagenomes</taxon>
    </lineage>
</organism>
<accession>A0A0F9QES8</accession>
<keyword evidence="1" id="KW-0472">Membrane</keyword>
<feature type="transmembrane region" description="Helical" evidence="1">
    <location>
        <begin position="6"/>
        <end position="24"/>
    </location>
</feature>
<gene>
    <name evidence="2" type="ORF">LCGC14_1023490</name>
</gene>
<evidence type="ECO:0000313" key="2">
    <source>
        <dbReference type="EMBL" id="KKN11746.1"/>
    </source>
</evidence>
<keyword evidence="1" id="KW-1133">Transmembrane helix</keyword>
<protein>
    <submittedName>
        <fullName evidence="2">Uncharacterized protein</fullName>
    </submittedName>
</protein>
<comment type="caution">
    <text evidence="2">The sequence shown here is derived from an EMBL/GenBank/DDBJ whole genome shotgun (WGS) entry which is preliminary data.</text>
</comment>
<dbReference type="AlphaFoldDB" id="A0A0F9QES8"/>
<sequence>MKDSTIVALGLIAAVTIVSLAFFLKKKDTGTMIERDAQGNIVAILPALLPYISNRVTTNPTASAIDYTSLEHFQETGM</sequence>
<proteinExistence type="predicted"/>
<evidence type="ECO:0000256" key="1">
    <source>
        <dbReference type="SAM" id="Phobius"/>
    </source>
</evidence>
<dbReference type="EMBL" id="LAZR01004104">
    <property type="protein sequence ID" value="KKN11746.1"/>
    <property type="molecule type" value="Genomic_DNA"/>
</dbReference>
<keyword evidence="1" id="KW-0812">Transmembrane</keyword>
<name>A0A0F9QES8_9ZZZZ</name>
<reference evidence="2" key="1">
    <citation type="journal article" date="2015" name="Nature">
        <title>Complex archaea that bridge the gap between prokaryotes and eukaryotes.</title>
        <authorList>
            <person name="Spang A."/>
            <person name="Saw J.H."/>
            <person name="Jorgensen S.L."/>
            <person name="Zaremba-Niedzwiedzka K."/>
            <person name="Martijn J."/>
            <person name="Lind A.E."/>
            <person name="van Eijk R."/>
            <person name="Schleper C."/>
            <person name="Guy L."/>
            <person name="Ettema T.J."/>
        </authorList>
    </citation>
    <scope>NUCLEOTIDE SEQUENCE</scope>
</reference>